<keyword evidence="6" id="KW-1185">Reference proteome</keyword>
<protein>
    <submittedName>
        <fullName evidence="5">Trimethylamine methyltransferase</fullName>
    </submittedName>
</protein>
<feature type="region of interest" description="Disordered" evidence="4">
    <location>
        <begin position="1"/>
        <end position="37"/>
    </location>
</feature>
<dbReference type="InterPro" id="IPR010426">
    <property type="entry name" value="MTTB_MeTrfase"/>
</dbReference>
<dbReference type="OrthoDB" id="5713681at2"/>
<evidence type="ECO:0000256" key="2">
    <source>
        <dbReference type="ARBA" id="ARBA00022603"/>
    </source>
</evidence>
<comment type="caution">
    <text evidence="5">The sequence shown here is derived from an EMBL/GenBank/DDBJ whole genome shotgun (WGS) entry which is preliminary data.</text>
</comment>
<keyword evidence="2 5" id="KW-0489">Methyltransferase</keyword>
<dbReference type="RefSeq" id="WP_121166249.1">
    <property type="nucleotide sequence ID" value="NZ_RAPE01000002.1"/>
</dbReference>
<sequence length="508" mass="53139">MTIEVRKGSRRSGRRARMAQRAAPPLVNPAPPGQAGGAYRPLSDADMAVIYRAALHLLDDLGMGEVPGRLADALLAAGGRRVRGERIALPPAMVKAAIAAAPSTFTLHGRDPARSITVGGQAVHFGTGGAAVQTLDLDSGLYRASTLADLHDFTRLQDTLTNVSWFTRCCIATDMADEWALDVNTAYALLKNTTKPVATAFTLPEHVAPLVEMFDIAAGGAGRFAERPFVKAHISPVISPMRFGADAVDVTYQCLAHNIPVSCITAAQAGATAPATLAGFLAQSLAETLASLVMVQVVKPGHPMVFSNWPLVIDLRTGAFAGGGGEIAVLNAASAQLSNSLGLVSGVACSMTDAKAIDAQYGAEKGLTSLAAALAGGNLIYESSGMTASLLGASFEAFVLDDEMHAATYRALRGVEVSEDNIGLEAIHAAVLGEGHFLGGAQTLAAMERDYVYPAIADRLTPRAWAEAGATDAWTRANAKVREVLAEHRPRYLTDAQDAAIRKGFTIL</sequence>
<dbReference type="AlphaFoldDB" id="A0A3A8ATZ9"/>
<proteinExistence type="inferred from homology"/>
<gene>
    <name evidence="5" type="ORF">D6850_09675</name>
</gene>
<dbReference type="EMBL" id="RAPE01000002">
    <property type="protein sequence ID" value="RKF15109.1"/>
    <property type="molecule type" value="Genomic_DNA"/>
</dbReference>
<reference evidence="5 6" key="1">
    <citation type="submission" date="2018-09" db="EMBL/GenBank/DDBJ databases">
        <title>Roseovarius spongiae sp. nov., isolated from a marine sponge.</title>
        <authorList>
            <person name="Zhuang L."/>
            <person name="Luo L."/>
        </authorList>
    </citation>
    <scope>NUCLEOTIDE SEQUENCE [LARGE SCALE GENOMIC DNA]</scope>
    <source>
        <strain evidence="5 6">HN-E21</strain>
    </source>
</reference>
<name>A0A3A8ATZ9_9RHOB</name>
<evidence type="ECO:0000256" key="4">
    <source>
        <dbReference type="SAM" id="MobiDB-lite"/>
    </source>
</evidence>
<keyword evidence="3 5" id="KW-0808">Transferase</keyword>
<organism evidence="5 6">
    <name type="scientific">Roseovarius spongiae</name>
    <dbReference type="NCBI Taxonomy" id="2320272"/>
    <lineage>
        <taxon>Bacteria</taxon>
        <taxon>Pseudomonadati</taxon>
        <taxon>Pseudomonadota</taxon>
        <taxon>Alphaproteobacteria</taxon>
        <taxon>Rhodobacterales</taxon>
        <taxon>Roseobacteraceae</taxon>
        <taxon>Roseovarius</taxon>
    </lineage>
</organism>
<dbReference type="InterPro" id="IPR038601">
    <property type="entry name" value="MttB-like_sf"/>
</dbReference>
<evidence type="ECO:0000313" key="5">
    <source>
        <dbReference type="EMBL" id="RKF15109.1"/>
    </source>
</evidence>
<dbReference type="Pfam" id="PF06253">
    <property type="entry name" value="MTTB"/>
    <property type="match status" value="1"/>
</dbReference>
<comment type="similarity">
    <text evidence="1">Belongs to the trimethylamine methyltransferase family.</text>
</comment>
<dbReference type="Gene3D" id="3.20.20.480">
    <property type="entry name" value="Trimethylamine methyltransferase-like"/>
    <property type="match status" value="1"/>
</dbReference>
<accession>A0A3A8ATZ9</accession>
<dbReference type="GO" id="GO:0015948">
    <property type="term" value="P:methanogenesis"/>
    <property type="evidence" value="ECO:0007669"/>
    <property type="project" value="InterPro"/>
</dbReference>
<evidence type="ECO:0000256" key="1">
    <source>
        <dbReference type="ARBA" id="ARBA00007137"/>
    </source>
</evidence>
<dbReference type="Proteomes" id="UP000281128">
    <property type="component" value="Unassembled WGS sequence"/>
</dbReference>
<dbReference type="GO" id="GO:0008168">
    <property type="term" value="F:methyltransferase activity"/>
    <property type="evidence" value="ECO:0007669"/>
    <property type="project" value="UniProtKB-KW"/>
</dbReference>
<dbReference type="GO" id="GO:0032259">
    <property type="term" value="P:methylation"/>
    <property type="evidence" value="ECO:0007669"/>
    <property type="project" value="UniProtKB-KW"/>
</dbReference>
<evidence type="ECO:0000313" key="6">
    <source>
        <dbReference type="Proteomes" id="UP000281128"/>
    </source>
</evidence>
<feature type="compositionally biased region" description="Basic residues" evidence="4">
    <location>
        <begin position="8"/>
        <end position="18"/>
    </location>
</feature>
<evidence type="ECO:0000256" key="3">
    <source>
        <dbReference type="ARBA" id="ARBA00022679"/>
    </source>
</evidence>